<evidence type="ECO:0000256" key="2">
    <source>
        <dbReference type="SAM" id="Coils"/>
    </source>
</evidence>
<name>A0ABQ8DZA6_BRANA</name>
<dbReference type="InterPro" id="IPR026183">
    <property type="entry name" value="Taxilin_fam"/>
</dbReference>
<keyword evidence="2" id="KW-0175">Coiled coil</keyword>
<feature type="coiled-coil region" evidence="2">
    <location>
        <begin position="164"/>
        <end position="198"/>
    </location>
</feature>
<organism evidence="4 5">
    <name type="scientific">Brassica napus</name>
    <name type="common">Rape</name>
    <dbReference type="NCBI Taxonomy" id="3708"/>
    <lineage>
        <taxon>Eukaryota</taxon>
        <taxon>Viridiplantae</taxon>
        <taxon>Streptophyta</taxon>
        <taxon>Embryophyta</taxon>
        <taxon>Tracheophyta</taxon>
        <taxon>Spermatophyta</taxon>
        <taxon>Magnoliopsida</taxon>
        <taxon>eudicotyledons</taxon>
        <taxon>Gunneridae</taxon>
        <taxon>Pentapetalae</taxon>
        <taxon>rosids</taxon>
        <taxon>malvids</taxon>
        <taxon>Brassicales</taxon>
        <taxon>Brassicaceae</taxon>
        <taxon>Brassiceae</taxon>
        <taxon>Brassica</taxon>
    </lineage>
</organism>
<evidence type="ECO:0000313" key="5">
    <source>
        <dbReference type="Proteomes" id="UP000824890"/>
    </source>
</evidence>
<feature type="non-terminal residue" evidence="4">
    <location>
        <position position="1"/>
    </location>
</feature>
<feature type="region of interest" description="Disordered" evidence="3">
    <location>
        <begin position="350"/>
        <end position="380"/>
    </location>
</feature>
<feature type="region of interest" description="Disordered" evidence="3">
    <location>
        <begin position="18"/>
        <end position="78"/>
    </location>
</feature>
<dbReference type="PANTHER" id="PTHR16127:SF18">
    <property type="entry name" value="(RAPE) HYPOTHETICAL PROTEIN"/>
    <property type="match status" value="1"/>
</dbReference>
<gene>
    <name evidence="4" type="ORF">HID58_011624</name>
</gene>
<feature type="compositionally biased region" description="Acidic residues" evidence="3">
    <location>
        <begin position="66"/>
        <end position="76"/>
    </location>
</feature>
<keyword evidence="5" id="KW-1185">Reference proteome</keyword>
<comment type="caution">
    <text evidence="4">The sequence shown here is derived from an EMBL/GenBank/DDBJ whole genome shotgun (WGS) entry which is preliminary data.</text>
</comment>
<evidence type="ECO:0000313" key="4">
    <source>
        <dbReference type="EMBL" id="KAH0934507.1"/>
    </source>
</evidence>
<dbReference type="PANTHER" id="PTHR16127">
    <property type="entry name" value="TAXILIN"/>
    <property type="match status" value="1"/>
</dbReference>
<sequence length="380" mass="43397">LWSVVLLPKSPVTLLLGTRSRGKMDSPHSNLLAAADPPPVTDEQNRDDVPIEKAEKPRTFPFPLSEETDGNDDDVDDLIKDSSKLSLEHKKSSLPPLPPLPPRALSKWSTQHPNLCKHKATDSLKPRKHEEVEITKRKSSKDMFKSEKEFFELMLKYQRVISERDSAITVRDKLESLCRELQRQNKMLMEEFKRVSTEEQTLRSDLSTKFQEAINVVELSHKQPPHKLIANAQARKTLSACALSLFLILNCIYTHTNHIVSCLSIFIYTICIEDISMGNCLGHNNDLSGKEKDNLETERPVELFEEGKGSNSKEEERESSTERESNVVRIKVVVTKEELRQILGHTKDSGRNISRAYEEDKELSEESWSPTLESIPENHY</sequence>
<evidence type="ECO:0000256" key="1">
    <source>
        <dbReference type="ARBA" id="ARBA00009550"/>
    </source>
</evidence>
<comment type="similarity">
    <text evidence="1">Belongs to the taxilin family.</text>
</comment>
<dbReference type="EMBL" id="JAGKQM010000003">
    <property type="protein sequence ID" value="KAH0934507.1"/>
    <property type="molecule type" value="Genomic_DNA"/>
</dbReference>
<feature type="compositionally biased region" description="Basic and acidic residues" evidence="3">
    <location>
        <begin position="43"/>
        <end position="58"/>
    </location>
</feature>
<accession>A0ABQ8DZA6</accession>
<proteinExistence type="inferred from homology"/>
<evidence type="ECO:0000256" key="3">
    <source>
        <dbReference type="SAM" id="MobiDB-lite"/>
    </source>
</evidence>
<protein>
    <submittedName>
        <fullName evidence="4">Uncharacterized protein</fullName>
    </submittedName>
</protein>
<reference evidence="4 5" key="1">
    <citation type="submission" date="2021-05" db="EMBL/GenBank/DDBJ databases">
        <title>Genome Assembly of Synthetic Allotetraploid Brassica napus Reveals Homoeologous Exchanges between Subgenomes.</title>
        <authorList>
            <person name="Davis J.T."/>
        </authorList>
    </citation>
    <scope>NUCLEOTIDE SEQUENCE [LARGE SCALE GENOMIC DNA]</scope>
    <source>
        <strain evidence="5">cv. Da-Ae</strain>
        <tissue evidence="4">Seedling</tissue>
    </source>
</reference>
<dbReference type="Pfam" id="PF09728">
    <property type="entry name" value="Taxilin"/>
    <property type="match status" value="1"/>
</dbReference>
<feature type="region of interest" description="Disordered" evidence="3">
    <location>
        <begin position="303"/>
        <end position="324"/>
    </location>
</feature>
<dbReference type="Proteomes" id="UP000824890">
    <property type="component" value="Unassembled WGS sequence"/>
</dbReference>